<dbReference type="InParanoid" id="A0A804KHY1"/>
<reference evidence="1" key="1">
    <citation type="submission" date="2021-03" db="EMBL/GenBank/DDBJ databases">
        <authorList>
            <consortium name="Genoscope - CEA"/>
            <person name="William W."/>
        </authorList>
    </citation>
    <scope>NUCLEOTIDE SEQUENCE</scope>
    <source>
        <strain evidence="1">Doubled-haploid Pahang</strain>
    </source>
</reference>
<dbReference type="EMBL" id="HG996474">
    <property type="protein sequence ID" value="CAG1834746.1"/>
    <property type="molecule type" value="Genomic_DNA"/>
</dbReference>
<proteinExistence type="predicted"/>
<accession>A0A804KHY1</accession>
<dbReference type="Proteomes" id="UP000012960">
    <property type="component" value="Unplaced"/>
</dbReference>
<name>A0A804KHY1_MUSAM</name>
<sequence length="87" mass="10229">MPRLFVICLKPMTREEQYQMACTILVNIQGLTTMTAIMEVGCDVTHKEERISSKIARKEAKEQLRLIAEEEALQRWLRRMKKKLKHG</sequence>
<evidence type="ECO:0000313" key="2">
    <source>
        <dbReference type="EnsemblPlants" id="Ma09_p10000.1"/>
    </source>
</evidence>
<reference evidence="2" key="2">
    <citation type="submission" date="2021-05" db="UniProtKB">
        <authorList>
            <consortium name="EnsemblPlants"/>
        </authorList>
    </citation>
    <scope>IDENTIFICATION</scope>
    <source>
        <strain evidence="2">subsp. malaccensis</strain>
    </source>
</reference>
<evidence type="ECO:0000313" key="3">
    <source>
        <dbReference type="Proteomes" id="UP000012960"/>
    </source>
</evidence>
<dbReference type="AlphaFoldDB" id="A0A804KHY1"/>
<gene>
    <name evidence="1" type="ORF">GSMUA_228510.1</name>
</gene>
<dbReference type="EnsemblPlants" id="Ma09_t10000.1">
    <property type="protein sequence ID" value="Ma09_p10000.1"/>
    <property type="gene ID" value="Ma09_g10000"/>
</dbReference>
<dbReference type="Gramene" id="Ma09_t10000.1">
    <property type="protein sequence ID" value="Ma09_p10000.1"/>
    <property type="gene ID" value="Ma09_g10000"/>
</dbReference>
<evidence type="ECO:0000313" key="1">
    <source>
        <dbReference type="EMBL" id="CAG1834746.1"/>
    </source>
</evidence>
<keyword evidence="3" id="KW-1185">Reference proteome</keyword>
<protein>
    <submittedName>
        <fullName evidence="1">(wild Malaysian banana) hypothetical protein</fullName>
    </submittedName>
</protein>
<organism evidence="2 3">
    <name type="scientific">Musa acuminata subsp. malaccensis</name>
    <name type="common">Wild banana</name>
    <name type="synonym">Musa malaccensis</name>
    <dbReference type="NCBI Taxonomy" id="214687"/>
    <lineage>
        <taxon>Eukaryota</taxon>
        <taxon>Viridiplantae</taxon>
        <taxon>Streptophyta</taxon>
        <taxon>Embryophyta</taxon>
        <taxon>Tracheophyta</taxon>
        <taxon>Spermatophyta</taxon>
        <taxon>Magnoliopsida</taxon>
        <taxon>Liliopsida</taxon>
        <taxon>Zingiberales</taxon>
        <taxon>Musaceae</taxon>
        <taxon>Musa</taxon>
    </lineage>
</organism>